<accession>A0A848HVY3</accession>
<protein>
    <submittedName>
        <fullName evidence="1">Ester cyclase</fullName>
    </submittedName>
</protein>
<dbReference type="EMBL" id="JABBGG010000018">
    <property type="protein sequence ID" value="NML63463.1"/>
    <property type="molecule type" value="Genomic_DNA"/>
</dbReference>
<organism evidence="1 2">
    <name type="scientific">Massilia polaris</name>
    <dbReference type="NCBI Taxonomy" id="2728846"/>
    <lineage>
        <taxon>Bacteria</taxon>
        <taxon>Pseudomonadati</taxon>
        <taxon>Pseudomonadota</taxon>
        <taxon>Betaproteobacteria</taxon>
        <taxon>Burkholderiales</taxon>
        <taxon>Oxalobacteraceae</taxon>
        <taxon>Telluria group</taxon>
        <taxon>Massilia</taxon>
    </lineage>
</organism>
<dbReference type="AlphaFoldDB" id="A0A848HVY3"/>
<sequence length="70" mass="7643">MSDGNMVVVRSAITGTHRGFFMGHGGTGRKLSIQAVDIHEVRNGKIAQTWHTEDWMTGLLQLGLLPDKAP</sequence>
<gene>
    <name evidence="1" type="ORF">HHL21_20710</name>
</gene>
<reference evidence="1 2" key="1">
    <citation type="submission" date="2020-04" db="EMBL/GenBank/DDBJ databases">
        <title>Massilia sp. RP-1-19 isolated from soil.</title>
        <authorList>
            <person name="Dahal R.H."/>
        </authorList>
    </citation>
    <scope>NUCLEOTIDE SEQUENCE [LARGE SCALE GENOMIC DNA]</scope>
    <source>
        <strain evidence="1 2">RP-1-19</strain>
    </source>
</reference>
<dbReference type="Pfam" id="PF07366">
    <property type="entry name" value="SnoaL"/>
    <property type="match status" value="1"/>
</dbReference>
<dbReference type="PANTHER" id="PTHR38436:SF1">
    <property type="entry name" value="ESTER CYCLASE"/>
    <property type="match status" value="1"/>
</dbReference>
<keyword evidence="2" id="KW-1185">Reference proteome</keyword>
<proteinExistence type="predicted"/>
<dbReference type="Gene3D" id="3.10.450.50">
    <property type="match status" value="1"/>
</dbReference>
<comment type="caution">
    <text evidence="1">The sequence shown here is derived from an EMBL/GenBank/DDBJ whole genome shotgun (WGS) entry which is preliminary data.</text>
</comment>
<dbReference type="SUPFAM" id="SSF54427">
    <property type="entry name" value="NTF2-like"/>
    <property type="match status" value="1"/>
</dbReference>
<evidence type="ECO:0000313" key="2">
    <source>
        <dbReference type="Proteomes" id="UP000583752"/>
    </source>
</evidence>
<dbReference type="PANTHER" id="PTHR38436">
    <property type="entry name" value="POLYKETIDE CYCLASE SNOAL-LIKE DOMAIN"/>
    <property type="match status" value="1"/>
</dbReference>
<dbReference type="InterPro" id="IPR032710">
    <property type="entry name" value="NTF2-like_dom_sf"/>
</dbReference>
<dbReference type="InterPro" id="IPR009959">
    <property type="entry name" value="Cyclase_SnoaL-like"/>
</dbReference>
<dbReference type="Proteomes" id="UP000583752">
    <property type="component" value="Unassembled WGS sequence"/>
</dbReference>
<dbReference type="GO" id="GO:0030638">
    <property type="term" value="P:polyketide metabolic process"/>
    <property type="evidence" value="ECO:0007669"/>
    <property type="project" value="InterPro"/>
</dbReference>
<evidence type="ECO:0000313" key="1">
    <source>
        <dbReference type="EMBL" id="NML63463.1"/>
    </source>
</evidence>
<name>A0A848HVY3_9BURK</name>